<protein>
    <submittedName>
        <fullName evidence="2">Uncharacterized protein</fullName>
    </submittedName>
</protein>
<feature type="region of interest" description="Disordered" evidence="1">
    <location>
        <begin position="174"/>
        <end position="219"/>
    </location>
</feature>
<comment type="caution">
    <text evidence="2">The sequence shown here is derived from an EMBL/GenBank/DDBJ whole genome shotgun (WGS) entry which is preliminary data.</text>
</comment>
<feature type="compositionally biased region" description="Basic and acidic residues" evidence="1">
    <location>
        <begin position="601"/>
        <end position="618"/>
    </location>
</feature>
<keyword evidence="3" id="KW-1185">Reference proteome</keyword>
<feature type="compositionally biased region" description="Low complexity" evidence="1">
    <location>
        <begin position="443"/>
        <end position="455"/>
    </location>
</feature>
<feature type="compositionally biased region" description="Low complexity" evidence="1">
    <location>
        <begin position="482"/>
        <end position="497"/>
    </location>
</feature>
<feature type="region of interest" description="Disordered" evidence="1">
    <location>
        <begin position="351"/>
        <end position="455"/>
    </location>
</feature>
<dbReference type="Proteomes" id="UP000237144">
    <property type="component" value="Unassembled WGS sequence"/>
</dbReference>
<proteinExistence type="predicted"/>
<accession>A0A2S5B6R6</accession>
<dbReference type="EMBL" id="PJQD01000048">
    <property type="protein sequence ID" value="POY72456.1"/>
    <property type="molecule type" value="Genomic_DNA"/>
</dbReference>
<dbReference type="OrthoDB" id="2528772at2759"/>
<dbReference type="AlphaFoldDB" id="A0A2S5B6R6"/>
<evidence type="ECO:0000313" key="2">
    <source>
        <dbReference type="EMBL" id="POY72456.1"/>
    </source>
</evidence>
<organism evidence="2 3">
    <name type="scientific">Rhodotorula taiwanensis</name>
    <dbReference type="NCBI Taxonomy" id="741276"/>
    <lineage>
        <taxon>Eukaryota</taxon>
        <taxon>Fungi</taxon>
        <taxon>Dikarya</taxon>
        <taxon>Basidiomycota</taxon>
        <taxon>Pucciniomycotina</taxon>
        <taxon>Microbotryomycetes</taxon>
        <taxon>Sporidiobolales</taxon>
        <taxon>Sporidiobolaceae</taxon>
        <taxon>Rhodotorula</taxon>
    </lineage>
</organism>
<evidence type="ECO:0000313" key="3">
    <source>
        <dbReference type="Proteomes" id="UP000237144"/>
    </source>
</evidence>
<gene>
    <name evidence="2" type="ORF">BMF94_4282</name>
</gene>
<sequence length="646" mass="68689">MALPQPHDAAASLVASGSETRLIRCSQCKTFKRPISYPLRLVNLEPYHVCLTHKWYWTPAKQAQNWAPSETKSIEQVASEAAQLLEGTPAAQTSWMLDGDERDLAAFSSRIAAAGDWKSTEVATRQRKKEKATEAQPSPMFAYNLVSRDPPRSAAGGFRLTFYVHPGTGKVTVTMKPEGKVAASPWSRPKRWRKKDDGSRSASEGATEVPPPAQAAESAGLEDDGDFAAQRYGHSDTSRFAAALEAAAAAVGATDNNLPPQSDPYAIMDHPALTSSLGHSDRDVMPPPPLPATRPAKRARRVEPQLVSPMPTYNSDTVSTSTNPAFAASTAPDWTRFLSFPTLTLPEGDIPIDPLLMSSPGDGPAPATKSRKQPASPRKRSSHGPPPPPPPNRPLTLAEMLSSSLFEPPDLGIPTRSTTVAGSGTQHLHSWRQEASPKAGTSAETAGQNAASSAATALATQELVSALTSLRDGIYARTTGHSPAASATVSTPVAAVPPESPAGEDERDEEGYYEDSIPDTSSEEEDDEDDAGGDASDMSSFFESSDEGGGSGGDDNWLEGFAAQQMGLRTRTAPDRAVPIRVSSARSDRASRRSGAQQGGDRQRPHEVDELDDRDTPHSRTPSMALATPSEEIDELDSQAGSEAEA</sequence>
<feature type="compositionally biased region" description="Basic residues" evidence="1">
    <location>
        <begin position="369"/>
        <end position="382"/>
    </location>
</feature>
<feature type="compositionally biased region" description="Acidic residues" evidence="1">
    <location>
        <begin position="502"/>
        <end position="532"/>
    </location>
</feature>
<feature type="compositionally biased region" description="Pro residues" evidence="1">
    <location>
        <begin position="384"/>
        <end position="393"/>
    </location>
</feature>
<feature type="compositionally biased region" description="Low complexity" evidence="1">
    <location>
        <begin position="533"/>
        <end position="543"/>
    </location>
</feature>
<reference evidence="2 3" key="1">
    <citation type="journal article" date="2018" name="Front. Microbiol.">
        <title>Prospects for Fungal Bioremediation of Acidic Radioactive Waste Sites: Characterization and Genome Sequence of Rhodotorula taiwanensis MD1149.</title>
        <authorList>
            <person name="Tkavc R."/>
            <person name="Matrosova V.Y."/>
            <person name="Grichenko O.E."/>
            <person name="Gostincar C."/>
            <person name="Volpe R.P."/>
            <person name="Klimenkova P."/>
            <person name="Gaidamakova E.K."/>
            <person name="Zhou C.E."/>
            <person name="Stewart B.J."/>
            <person name="Lyman M.G."/>
            <person name="Malfatti S.A."/>
            <person name="Rubinfeld B."/>
            <person name="Courtot M."/>
            <person name="Singh J."/>
            <person name="Dalgard C.L."/>
            <person name="Hamilton T."/>
            <person name="Frey K.G."/>
            <person name="Gunde-Cimerman N."/>
            <person name="Dugan L."/>
            <person name="Daly M.J."/>
        </authorList>
    </citation>
    <scope>NUCLEOTIDE SEQUENCE [LARGE SCALE GENOMIC DNA]</scope>
    <source>
        <strain evidence="2 3">MD1149</strain>
    </source>
</reference>
<name>A0A2S5B6R6_9BASI</name>
<evidence type="ECO:0000256" key="1">
    <source>
        <dbReference type="SAM" id="MobiDB-lite"/>
    </source>
</evidence>
<feature type="region of interest" description="Disordered" evidence="1">
    <location>
        <begin position="481"/>
        <end position="646"/>
    </location>
</feature>
<feature type="region of interest" description="Disordered" evidence="1">
    <location>
        <begin position="278"/>
        <end position="318"/>
    </location>
</feature>
<feature type="compositionally biased region" description="Polar residues" evidence="1">
    <location>
        <begin position="415"/>
        <end position="428"/>
    </location>
</feature>